<dbReference type="Proteomes" id="UP000184406">
    <property type="component" value="Unassembled WGS sequence"/>
</dbReference>
<proteinExistence type="predicted"/>
<evidence type="ECO:0000313" key="1">
    <source>
        <dbReference type="EMBL" id="SHF01513.1"/>
    </source>
</evidence>
<organism evidence="1 2">
    <name type="scientific">Arenibacter palladensis</name>
    <dbReference type="NCBI Taxonomy" id="237373"/>
    <lineage>
        <taxon>Bacteria</taxon>
        <taxon>Pseudomonadati</taxon>
        <taxon>Bacteroidota</taxon>
        <taxon>Flavobacteriia</taxon>
        <taxon>Flavobacteriales</taxon>
        <taxon>Flavobacteriaceae</taxon>
        <taxon>Arenibacter</taxon>
    </lineage>
</organism>
<keyword evidence="2" id="KW-1185">Reference proteome</keyword>
<dbReference type="Gene3D" id="2.60.120.430">
    <property type="entry name" value="Galactose-binding lectin"/>
    <property type="match status" value="1"/>
</dbReference>
<dbReference type="OrthoDB" id="1401519at2"/>
<protein>
    <submittedName>
        <fullName evidence="1">Uncharacterized protein</fullName>
    </submittedName>
</protein>
<reference evidence="2" key="1">
    <citation type="submission" date="2016-11" db="EMBL/GenBank/DDBJ databases">
        <authorList>
            <person name="Varghese N."/>
            <person name="Submissions S."/>
        </authorList>
    </citation>
    <scope>NUCLEOTIDE SEQUENCE [LARGE SCALE GENOMIC DNA]</scope>
    <source>
        <strain evidence="2">DSM 17539</strain>
    </source>
</reference>
<gene>
    <name evidence="1" type="ORF">SAMN03080594_102341</name>
</gene>
<dbReference type="AlphaFoldDB" id="A0A1M4Y7F1"/>
<dbReference type="RefSeq" id="WP_072861179.1">
    <property type="nucleotide sequence ID" value="NZ_FQUX01000002.1"/>
</dbReference>
<dbReference type="EMBL" id="FQUX01000002">
    <property type="protein sequence ID" value="SHF01513.1"/>
    <property type="molecule type" value="Genomic_DNA"/>
</dbReference>
<accession>A0A1M4Y7F1</accession>
<sequence length="683" mass="79060">MKKPIYFLFIAFNSYFCHTVFSQNCDSLEEWNTIIEKEFPELNTSRLRSGSEKSNRILYNLYSDKYFIPFANKSFENINSIWGNSKWKKLRNCRSKKKYSTLKHIGWLNQFALEPLWNKRVTDKVRTNIIELNKTRSLYNEIISKLNSGIVAFDELIKYKAYATKEFRMLMPSEIETLLSSIKTKETSISNSTIIASANEYANKKIDINNLQQLYNFRMSNSLVYDRADESTRKKANEIVNQRIKEFLDTLVPLEQKKLYQIQSLDKVESFYSNFNKYFSNFTNYSNVKALNNDILEKKTAIIVGQSDAIHNKIAQSSNIEELNAIESVYLSRINQKQATIVSIKNSLKSRAEFIKSKEREIAINKEKKQKAFNDFADKRISEIKNLRQLLKIKYESNLPTFENLQSILVDFTNTINNDATYNVKDANHLKQYIEAFGYMSTQSKGLSDLNSFENSKGYRIIMGTLDTHDKNIGVWTGLVIPNAPEDIINLYRLELNSNYREVSKSVFPFIEEFERHYNNLKPLPLKTSKYSGFYTNVGMNLYNLKVDDKGNLRVTVHNNFDGETNVMAERIDDNTLKVTSWTNITDVYVNKGDILTFTAQGKIRVGLLSATPDGLDGWESFSKVRKLRHSALIGKVGHDSWFEIGSKKTIKASSSGRLYLRINETHVNNNDIGYWSVNCRIK</sequence>
<evidence type="ECO:0000313" key="2">
    <source>
        <dbReference type="Proteomes" id="UP000184406"/>
    </source>
</evidence>
<name>A0A1M4Y7F1_9FLAO</name>